<dbReference type="EMBL" id="PVXP01000034">
    <property type="protein sequence ID" value="PRR84743.1"/>
    <property type="molecule type" value="Genomic_DNA"/>
</dbReference>
<dbReference type="RefSeq" id="WP_106009906.1">
    <property type="nucleotide sequence ID" value="NZ_PVXP01000034.1"/>
</dbReference>
<feature type="compositionally biased region" description="Low complexity" evidence="1">
    <location>
        <begin position="187"/>
        <end position="203"/>
    </location>
</feature>
<evidence type="ECO:0008006" key="4">
    <source>
        <dbReference type="Google" id="ProtNLM"/>
    </source>
</evidence>
<accession>A0A2T0BLN1</accession>
<keyword evidence="3" id="KW-1185">Reference proteome</keyword>
<organism evidence="2 3">
    <name type="scientific">Clostridium luticellarii</name>
    <dbReference type="NCBI Taxonomy" id="1691940"/>
    <lineage>
        <taxon>Bacteria</taxon>
        <taxon>Bacillati</taxon>
        <taxon>Bacillota</taxon>
        <taxon>Clostridia</taxon>
        <taxon>Eubacteriales</taxon>
        <taxon>Clostridiaceae</taxon>
        <taxon>Clostridium</taxon>
    </lineage>
</organism>
<dbReference type="Proteomes" id="UP000237798">
    <property type="component" value="Unassembled WGS sequence"/>
</dbReference>
<evidence type="ECO:0000313" key="2">
    <source>
        <dbReference type="EMBL" id="PRR84743.1"/>
    </source>
</evidence>
<proteinExistence type="predicted"/>
<sequence length="203" mass="22170">MAKVEGAPLINIVRNEIITDETTPKTLTFDSASEASYSPTLSEGDEQVLRSKNKLYAINRTEDIQYGSDIELTDAKFIPEVLAVVDGGELVMDTEDPTKVVGYNAPVTGQAVNRTKFTYNIYTEEKDIDGNTLAYYKFSFPNSKGSPAEFDFKDGDWLAPKYTIHSRAASGQPPYTVEVLDELPAETTTTTTAPTTTTTTTAG</sequence>
<feature type="region of interest" description="Disordered" evidence="1">
    <location>
        <begin position="183"/>
        <end position="203"/>
    </location>
</feature>
<evidence type="ECO:0000256" key="1">
    <source>
        <dbReference type="SAM" id="MobiDB-lite"/>
    </source>
</evidence>
<dbReference type="OrthoDB" id="1907903at2"/>
<name>A0A2T0BLN1_9CLOT</name>
<gene>
    <name evidence="2" type="ORF">CLLU_22820</name>
</gene>
<reference evidence="2 3" key="1">
    <citation type="submission" date="2018-03" db="EMBL/GenBank/DDBJ databases">
        <title>Genome sequence of Clostridium luticellarii DSM 29923.</title>
        <authorList>
            <person name="Poehlein A."/>
            <person name="Daniel R."/>
        </authorList>
    </citation>
    <scope>NUCLEOTIDE SEQUENCE [LARGE SCALE GENOMIC DNA]</scope>
    <source>
        <strain evidence="2 3">DSM 29923</strain>
    </source>
</reference>
<comment type="caution">
    <text evidence="2">The sequence shown here is derived from an EMBL/GenBank/DDBJ whole genome shotgun (WGS) entry which is preliminary data.</text>
</comment>
<dbReference type="AlphaFoldDB" id="A0A2T0BLN1"/>
<evidence type="ECO:0000313" key="3">
    <source>
        <dbReference type="Proteomes" id="UP000237798"/>
    </source>
</evidence>
<protein>
    <recommendedName>
        <fullName evidence="4">Phage major tail protein, phi13 family</fullName>
    </recommendedName>
</protein>